<dbReference type="Proteomes" id="UP000092544">
    <property type="component" value="Unassembled WGS sequence"/>
</dbReference>
<dbReference type="PANTHER" id="PTHR33525">
    <property type="match status" value="1"/>
</dbReference>
<dbReference type="InterPro" id="IPR001633">
    <property type="entry name" value="EAL_dom"/>
</dbReference>
<dbReference type="InterPro" id="IPR014408">
    <property type="entry name" value="dGMP_Pdiesterase_EAL/HD-GYP"/>
</dbReference>
<dbReference type="InterPro" id="IPR035919">
    <property type="entry name" value="EAL_sf"/>
</dbReference>
<dbReference type="OrthoDB" id="9804751at2"/>
<dbReference type="SMART" id="SM00052">
    <property type="entry name" value="EAL"/>
    <property type="match status" value="1"/>
</dbReference>
<dbReference type="AlphaFoldDB" id="A0A1A8TSL6"/>
<feature type="domain" description="HDOD" evidence="1">
    <location>
        <begin position="208"/>
        <end position="402"/>
    </location>
</feature>
<dbReference type="PIRSF" id="PIRSF003180">
    <property type="entry name" value="DiGMPpdiest_YuxH"/>
    <property type="match status" value="1"/>
</dbReference>
<organism evidence="2 3">
    <name type="scientific">Marinomonas spartinae</name>
    <dbReference type="NCBI Taxonomy" id="1792290"/>
    <lineage>
        <taxon>Bacteria</taxon>
        <taxon>Pseudomonadati</taxon>
        <taxon>Pseudomonadota</taxon>
        <taxon>Gammaproteobacteria</taxon>
        <taxon>Oceanospirillales</taxon>
        <taxon>Oceanospirillaceae</taxon>
        <taxon>Marinomonas</taxon>
    </lineage>
</organism>
<proteinExistence type="predicted"/>
<name>A0A1A8TSL6_9GAMM</name>
<dbReference type="InterPro" id="IPR013976">
    <property type="entry name" value="HDOD"/>
</dbReference>
<dbReference type="STRING" id="1792290.MSP8886_03780"/>
<dbReference type="Pfam" id="PF00563">
    <property type="entry name" value="EAL"/>
    <property type="match status" value="1"/>
</dbReference>
<dbReference type="Pfam" id="PF08668">
    <property type="entry name" value="HDOD"/>
    <property type="match status" value="1"/>
</dbReference>
<accession>A0A1A8TSL6</accession>
<keyword evidence="3" id="KW-1185">Reference proteome</keyword>
<dbReference type="SUPFAM" id="SSF109604">
    <property type="entry name" value="HD-domain/PDEase-like"/>
    <property type="match status" value="1"/>
</dbReference>
<evidence type="ECO:0000313" key="3">
    <source>
        <dbReference type="Proteomes" id="UP000092544"/>
    </source>
</evidence>
<dbReference type="PROSITE" id="PS51833">
    <property type="entry name" value="HDOD"/>
    <property type="match status" value="1"/>
</dbReference>
<dbReference type="SUPFAM" id="SSF141868">
    <property type="entry name" value="EAL domain-like"/>
    <property type="match status" value="1"/>
</dbReference>
<dbReference type="EMBL" id="FLOB01000013">
    <property type="protein sequence ID" value="SBS36611.1"/>
    <property type="molecule type" value="Genomic_DNA"/>
</dbReference>
<sequence length="406" mass="45775">MSNNSILNYAPVSLARQPIVDNNLAIMGYELLYRKSEYSLVAEVVDDIGATAQVITASLLEIGMDNLVGSNKAFVNFPRSYLLNPSSVPLNQNKVVIEVLEGSGFDAVLLASLRRWVKQGFKIALDDFVFEPKLTPFVELADYVKLDILALGQDEFHRQVEALRGFDVKIIAEKIETWDEYHFCRLLEVDFFQGYFFERPETISSKGSKVNSMTLLQLMAEMLKSDDLSMNELERIVSQDVGLVHKLLRYLNSPYTGLVASVDSVRLAISLIGVNQLKSLTNLLLMSEMTGDRPVLLEQIMVRAKHAELFAKKRGYGNHDKYFLAGMLSMIDVCTGMSLGDVLKELPLPNEFINAIINRAGRVGQTLDLIEYYDNGRQVKLESDLVDLRDTYLEAIQWTDQFVATF</sequence>
<protein>
    <submittedName>
        <fullName evidence="2">EAL domain protein</fullName>
    </submittedName>
</protein>
<dbReference type="InterPro" id="IPR052340">
    <property type="entry name" value="RNase_Y/CdgJ"/>
</dbReference>
<evidence type="ECO:0000313" key="2">
    <source>
        <dbReference type="EMBL" id="SBS36611.1"/>
    </source>
</evidence>
<dbReference type="RefSeq" id="WP_067019475.1">
    <property type="nucleotide sequence ID" value="NZ_FLOB01000013.1"/>
</dbReference>
<dbReference type="Gene3D" id="1.10.3210.10">
    <property type="entry name" value="Hypothetical protein af1432"/>
    <property type="match status" value="1"/>
</dbReference>
<reference evidence="2 3" key="1">
    <citation type="submission" date="2016-06" db="EMBL/GenBank/DDBJ databases">
        <authorList>
            <person name="Kjaerup R.B."/>
            <person name="Dalgaard T.S."/>
            <person name="Juul-Madsen H.R."/>
        </authorList>
    </citation>
    <scope>NUCLEOTIDE SEQUENCE [LARGE SCALE GENOMIC DNA]</scope>
    <source>
        <strain evidence="2 3">CECT 8886</strain>
    </source>
</reference>
<dbReference type="PANTHER" id="PTHR33525:SF4">
    <property type="entry name" value="CYCLIC DI-GMP PHOSPHODIESTERASE CDGJ"/>
    <property type="match status" value="1"/>
</dbReference>
<evidence type="ECO:0000259" key="1">
    <source>
        <dbReference type="PROSITE" id="PS51833"/>
    </source>
</evidence>
<dbReference type="Gene3D" id="3.20.20.450">
    <property type="entry name" value="EAL domain"/>
    <property type="match status" value="1"/>
</dbReference>
<gene>
    <name evidence="2" type="ORF">MSP8886_03780</name>
</gene>